<accession>A0A645D847</accession>
<dbReference type="InterPro" id="IPR045864">
    <property type="entry name" value="aa-tRNA-synth_II/BPL/LPL"/>
</dbReference>
<reference evidence="8" key="1">
    <citation type="submission" date="2019-08" db="EMBL/GenBank/DDBJ databases">
        <authorList>
            <person name="Kucharzyk K."/>
            <person name="Murdoch R.W."/>
            <person name="Higgins S."/>
            <person name="Loffler F."/>
        </authorList>
    </citation>
    <scope>NUCLEOTIDE SEQUENCE</scope>
</reference>
<dbReference type="EC" id="6.3.1.1" evidence="8"/>
<evidence type="ECO:0000256" key="1">
    <source>
        <dbReference type="ARBA" id="ARBA00022490"/>
    </source>
</evidence>
<keyword evidence="3" id="KW-0028">Amino-acid biosynthesis</keyword>
<dbReference type="PROSITE" id="PS50862">
    <property type="entry name" value="AA_TRNA_LIGASE_II"/>
    <property type="match status" value="1"/>
</dbReference>
<protein>
    <submittedName>
        <fullName evidence="8">Aspartate--ammonia ligase</fullName>
        <ecNumber evidence="8">6.3.1.1</ecNumber>
    </submittedName>
</protein>
<dbReference type="GO" id="GO:0005524">
    <property type="term" value="F:ATP binding"/>
    <property type="evidence" value="ECO:0007669"/>
    <property type="project" value="UniProtKB-KW"/>
</dbReference>
<sequence length="127" mass="13856">MGIGGNLSNGKPHDGRAPDYDDWQINGDILFYNPLLDCAFEISSMGVRVDAAALDQQLSLAGCDNRRSLPFHKMLMEGKLPQTIGGGIGQSRLCMLLLNKAHIGEVQSSLWDAETMAMFEHHGVTLL</sequence>
<keyword evidence="2 8" id="KW-0436">Ligase</keyword>
<dbReference type="GO" id="GO:0005829">
    <property type="term" value="C:cytosol"/>
    <property type="evidence" value="ECO:0007669"/>
    <property type="project" value="TreeGrafter"/>
</dbReference>
<evidence type="ECO:0000259" key="7">
    <source>
        <dbReference type="PROSITE" id="PS50862"/>
    </source>
</evidence>
<feature type="domain" description="Aminoacyl-transfer RNA synthetases class-II family profile" evidence="7">
    <location>
        <begin position="1"/>
        <end position="120"/>
    </location>
</feature>
<dbReference type="Gene3D" id="3.30.930.10">
    <property type="entry name" value="Bira Bifunctional Protein, Domain 2"/>
    <property type="match status" value="1"/>
</dbReference>
<keyword evidence="5" id="KW-0067">ATP-binding</keyword>
<gene>
    <name evidence="8" type="primary">asnA_19</name>
    <name evidence="8" type="ORF">SDC9_132469</name>
</gene>
<proteinExistence type="predicted"/>
<dbReference type="GO" id="GO:0004071">
    <property type="term" value="F:aspartate-ammonia ligase activity"/>
    <property type="evidence" value="ECO:0007669"/>
    <property type="project" value="UniProtKB-EC"/>
</dbReference>
<evidence type="ECO:0000256" key="2">
    <source>
        <dbReference type="ARBA" id="ARBA00022598"/>
    </source>
</evidence>
<name>A0A645D847_9ZZZZ</name>
<comment type="caution">
    <text evidence="8">The sequence shown here is derived from an EMBL/GenBank/DDBJ whole genome shotgun (WGS) entry which is preliminary data.</text>
</comment>
<dbReference type="PANTHER" id="PTHR30073">
    <property type="entry name" value="ASPARTATE--AMMONIA LIGASE"/>
    <property type="match status" value="1"/>
</dbReference>
<dbReference type="EMBL" id="VSSQ01033711">
    <property type="protein sequence ID" value="MPM85389.1"/>
    <property type="molecule type" value="Genomic_DNA"/>
</dbReference>
<dbReference type="GO" id="GO:0006529">
    <property type="term" value="P:asparagine biosynthetic process"/>
    <property type="evidence" value="ECO:0007669"/>
    <property type="project" value="UniProtKB-KW"/>
</dbReference>
<evidence type="ECO:0000313" key="8">
    <source>
        <dbReference type="EMBL" id="MPM85389.1"/>
    </source>
</evidence>
<organism evidence="8">
    <name type="scientific">bioreactor metagenome</name>
    <dbReference type="NCBI Taxonomy" id="1076179"/>
    <lineage>
        <taxon>unclassified sequences</taxon>
        <taxon>metagenomes</taxon>
        <taxon>ecological metagenomes</taxon>
    </lineage>
</organism>
<dbReference type="Pfam" id="PF03590">
    <property type="entry name" value="AsnA"/>
    <property type="match status" value="1"/>
</dbReference>
<dbReference type="InterPro" id="IPR006195">
    <property type="entry name" value="aa-tRNA-synth_II"/>
</dbReference>
<evidence type="ECO:0000256" key="3">
    <source>
        <dbReference type="ARBA" id="ARBA00022605"/>
    </source>
</evidence>
<keyword evidence="4" id="KW-0547">Nucleotide-binding</keyword>
<dbReference type="SUPFAM" id="SSF55681">
    <property type="entry name" value="Class II aaRS and biotin synthetases"/>
    <property type="match status" value="1"/>
</dbReference>
<evidence type="ECO:0000256" key="6">
    <source>
        <dbReference type="ARBA" id="ARBA00022888"/>
    </source>
</evidence>
<keyword evidence="1" id="KW-0963">Cytoplasm</keyword>
<dbReference type="InterPro" id="IPR004618">
    <property type="entry name" value="AsnA"/>
</dbReference>
<evidence type="ECO:0000256" key="5">
    <source>
        <dbReference type="ARBA" id="ARBA00022840"/>
    </source>
</evidence>
<evidence type="ECO:0000256" key="4">
    <source>
        <dbReference type="ARBA" id="ARBA00022741"/>
    </source>
</evidence>
<dbReference type="AlphaFoldDB" id="A0A645D847"/>
<keyword evidence="6" id="KW-0061">Asparagine biosynthesis</keyword>
<dbReference type="PANTHER" id="PTHR30073:SF5">
    <property type="entry name" value="ASPARTATE--AMMONIA LIGASE"/>
    <property type="match status" value="1"/>
</dbReference>